<feature type="domain" description="Sulfatase N-terminal" evidence="7">
    <location>
        <begin position="32"/>
        <end position="386"/>
    </location>
</feature>
<dbReference type="Proteomes" id="UP000653730">
    <property type="component" value="Unassembled WGS sequence"/>
</dbReference>
<evidence type="ECO:0000256" key="1">
    <source>
        <dbReference type="ARBA" id="ARBA00001913"/>
    </source>
</evidence>
<evidence type="ECO:0000256" key="2">
    <source>
        <dbReference type="ARBA" id="ARBA00008779"/>
    </source>
</evidence>
<organism evidence="8 9">
    <name type="scientific">Sinomicrobium weinanense</name>
    <dbReference type="NCBI Taxonomy" id="2842200"/>
    <lineage>
        <taxon>Bacteria</taxon>
        <taxon>Pseudomonadati</taxon>
        <taxon>Bacteroidota</taxon>
        <taxon>Flavobacteriia</taxon>
        <taxon>Flavobacteriales</taxon>
        <taxon>Flavobacteriaceae</taxon>
        <taxon>Sinomicrobium</taxon>
    </lineage>
</organism>
<evidence type="ECO:0000313" key="8">
    <source>
        <dbReference type="EMBL" id="MBC9798391.1"/>
    </source>
</evidence>
<dbReference type="Pfam" id="PF00884">
    <property type="entry name" value="Sulfatase"/>
    <property type="match status" value="1"/>
</dbReference>
<dbReference type="CDD" id="cd16030">
    <property type="entry name" value="iduronate-2-sulfatase"/>
    <property type="match status" value="1"/>
</dbReference>
<evidence type="ECO:0000256" key="4">
    <source>
        <dbReference type="ARBA" id="ARBA00022729"/>
    </source>
</evidence>
<evidence type="ECO:0000259" key="7">
    <source>
        <dbReference type="Pfam" id="PF00884"/>
    </source>
</evidence>
<keyword evidence="3" id="KW-0479">Metal-binding</keyword>
<comment type="similarity">
    <text evidence="2">Belongs to the sulfatase family.</text>
</comment>
<keyword evidence="5" id="KW-0378">Hydrolase</keyword>
<protein>
    <submittedName>
        <fullName evidence="8">Sulfatase</fullName>
    </submittedName>
</protein>
<sequence length="491" mass="55249">MEYTIRKTIILITGLCLFACKNEKEDKSGDKPNVLFIAIDDMNDDINLLGTTYHIQTPGLEKIAQQGVLFTNAFCNTPACNPSRSSILSGLYPATTGIYGNQTDWRAAIPDAITLPEYFKQNGYLTIGAGKIYHHQMNHAFHDDGAFDEFLKLPRYPDDPPPEKLNGLPVWIGGDRDGTSTSIPFDWGARSYGKNHQHPDIRTVDWLIKKLDSIDEPFFMGAGIFRPHMPNYAPQEYFDMYPADSLVMPALRKDDLKDLPQGALTMLDEGKPFIYNTIRKGSPDGKDKYKEALQAYYASCTFADAQIGRLFEALQKSKHAKNTIVIVWSDHGYHLGEKEHWEKFVLWDKANHIPMIISGPGVPKGTRVDTPVSLIDIYPTLTELSGLPQKAGLEGNSLAGLMNGKDTIYPPVRMTYGYKNHAVRGRKWKYISYNDGTEELYNIEEDPNEWKNLAGDPTYDNIKDSLRDYLPSFNRSPMPDIVVSSGEPGTY</sequence>
<dbReference type="EMBL" id="JACVDC010000111">
    <property type="protein sequence ID" value="MBC9798391.1"/>
    <property type="molecule type" value="Genomic_DNA"/>
</dbReference>
<keyword evidence="4" id="KW-0732">Signal</keyword>
<proteinExistence type="inferred from homology"/>
<dbReference type="PANTHER" id="PTHR45953:SF1">
    <property type="entry name" value="IDURONATE 2-SULFATASE"/>
    <property type="match status" value="1"/>
</dbReference>
<keyword evidence="6" id="KW-0106">Calcium</keyword>
<name>A0A926JVZ5_9FLAO</name>
<dbReference type="InterPro" id="IPR024607">
    <property type="entry name" value="Sulfatase_CS"/>
</dbReference>
<dbReference type="RefSeq" id="WP_187967511.1">
    <property type="nucleotide sequence ID" value="NZ_JACVDC010000111.1"/>
</dbReference>
<accession>A0A926JVZ5</accession>
<evidence type="ECO:0000256" key="3">
    <source>
        <dbReference type="ARBA" id="ARBA00022723"/>
    </source>
</evidence>
<dbReference type="Gene3D" id="3.40.720.10">
    <property type="entry name" value="Alkaline Phosphatase, subunit A"/>
    <property type="match status" value="1"/>
</dbReference>
<dbReference type="GO" id="GO:0046872">
    <property type="term" value="F:metal ion binding"/>
    <property type="evidence" value="ECO:0007669"/>
    <property type="project" value="UniProtKB-KW"/>
</dbReference>
<evidence type="ECO:0000313" key="9">
    <source>
        <dbReference type="Proteomes" id="UP000653730"/>
    </source>
</evidence>
<gene>
    <name evidence="8" type="ORF">IBL28_20655</name>
</gene>
<comment type="cofactor">
    <cofactor evidence="1">
        <name>Ca(2+)</name>
        <dbReference type="ChEBI" id="CHEBI:29108"/>
    </cofactor>
</comment>
<dbReference type="PANTHER" id="PTHR45953">
    <property type="entry name" value="IDURONATE 2-SULFATASE"/>
    <property type="match status" value="1"/>
</dbReference>
<dbReference type="PROSITE" id="PS00149">
    <property type="entry name" value="SULFATASE_2"/>
    <property type="match status" value="1"/>
</dbReference>
<evidence type="ECO:0000256" key="5">
    <source>
        <dbReference type="ARBA" id="ARBA00022801"/>
    </source>
</evidence>
<reference evidence="8 9" key="1">
    <citation type="submission" date="2020-09" db="EMBL/GenBank/DDBJ databases">
        <title>Sinomicrobium weinanense sp. nov., a halophilic bacteria isolated from saline-alkali soil.</title>
        <authorList>
            <person name="Wu P."/>
            <person name="Ren H."/>
            <person name="Mei Y."/>
            <person name="Liang Y."/>
            <person name="Chen Z."/>
        </authorList>
    </citation>
    <scope>NUCLEOTIDE SEQUENCE [LARGE SCALE GENOMIC DNA]</scope>
    <source>
        <strain evidence="8 9">FJxs</strain>
    </source>
</reference>
<dbReference type="SUPFAM" id="SSF53649">
    <property type="entry name" value="Alkaline phosphatase-like"/>
    <property type="match status" value="1"/>
</dbReference>
<keyword evidence="9" id="KW-1185">Reference proteome</keyword>
<dbReference type="InterPro" id="IPR035874">
    <property type="entry name" value="IDS"/>
</dbReference>
<dbReference type="InterPro" id="IPR017850">
    <property type="entry name" value="Alkaline_phosphatase_core_sf"/>
</dbReference>
<dbReference type="GO" id="GO:0004423">
    <property type="term" value="F:iduronate-2-sulfatase activity"/>
    <property type="evidence" value="ECO:0007669"/>
    <property type="project" value="InterPro"/>
</dbReference>
<comment type="caution">
    <text evidence="8">The sequence shown here is derived from an EMBL/GenBank/DDBJ whole genome shotgun (WGS) entry which is preliminary data.</text>
</comment>
<dbReference type="GO" id="GO:0005737">
    <property type="term" value="C:cytoplasm"/>
    <property type="evidence" value="ECO:0007669"/>
    <property type="project" value="TreeGrafter"/>
</dbReference>
<dbReference type="AlphaFoldDB" id="A0A926JVZ5"/>
<evidence type="ECO:0000256" key="6">
    <source>
        <dbReference type="ARBA" id="ARBA00022837"/>
    </source>
</evidence>
<dbReference type="InterPro" id="IPR000917">
    <property type="entry name" value="Sulfatase_N"/>
</dbReference>